<dbReference type="InterPro" id="IPR020256">
    <property type="entry name" value="Spore_coat_CotJA"/>
</dbReference>
<dbReference type="EMBL" id="SSNT01000017">
    <property type="protein sequence ID" value="THF77050.1"/>
    <property type="molecule type" value="Genomic_DNA"/>
</dbReference>
<protein>
    <submittedName>
        <fullName evidence="1">Spore coat associated protein CotJA</fullName>
    </submittedName>
</protein>
<evidence type="ECO:0000313" key="2">
    <source>
        <dbReference type="Proteomes" id="UP000310334"/>
    </source>
</evidence>
<name>A0A4S4BVM2_9BACI</name>
<reference evidence="1 2" key="1">
    <citation type="submission" date="2019-04" db="EMBL/GenBank/DDBJ databases">
        <title>Bacillus sediminilitoris sp. nov., isolated from a tidal flat sediment on the East China Sea.</title>
        <authorList>
            <person name="Wei Y."/>
            <person name="Mao H."/>
            <person name="Fang J."/>
        </authorList>
    </citation>
    <scope>NUCLEOTIDE SEQUENCE [LARGE SCALE GENOMIC DNA]</scope>
    <source>
        <strain evidence="1 2">DSL-17</strain>
    </source>
</reference>
<dbReference type="RefSeq" id="WP_136357248.1">
    <property type="nucleotide sequence ID" value="NZ_CP046266.1"/>
</dbReference>
<organism evidence="1 2">
    <name type="scientific">Metabacillus sediminilitoris</name>
    <dbReference type="NCBI Taxonomy" id="2567941"/>
    <lineage>
        <taxon>Bacteria</taxon>
        <taxon>Bacillati</taxon>
        <taxon>Bacillota</taxon>
        <taxon>Bacilli</taxon>
        <taxon>Bacillales</taxon>
        <taxon>Bacillaceae</taxon>
        <taxon>Metabacillus</taxon>
    </lineage>
</organism>
<sequence length="82" mass="9589">MNIPHEQQAAFTRMKAYQPFHSRFDPCRPIGLKFYSTPPNLYMGFQPPNLQQFSPRVALRKGTLWPALYDPYRNPYEGKGGR</sequence>
<dbReference type="Pfam" id="PF11007">
    <property type="entry name" value="CotJA"/>
    <property type="match status" value="1"/>
</dbReference>
<keyword evidence="2" id="KW-1185">Reference proteome</keyword>
<dbReference type="AlphaFoldDB" id="A0A4S4BVM2"/>
<gene>
    <name evidence="1" type="ORF">E6W99_20025</name>
</gene>
<dbReference type="OrthoDB" id="2376696at2"/>
<evidence type="ECO:0000313" key="1">
    <source>
        <dbReference type="EMBL" id="THF77050.1"/>
    </source>
</evidence>
<accession>A0A4S4BVM2</accession>
<proteinExistence type="predicted"/>
<comment type="caution">
    <text evidence="1">The sequence shown here is derived from an EMBL/GenBank/DDBJ whole genome shotgun (WGS) entry which is preliminary data.</text>
</comment>
<dbReference type="Proteomes" id="UP000310334">
    <property type="component" value="Unassembled WGS sequence"/>
</dbReference>